<evidence type="ECO:0000256" key="1">
    <source>
        <dbReference type="SAM" id="MobiDB-lite"/>
    </source>
</evidence>
<dbReference type="EMBL" id="CADCTN010000217">
    <property type="protein sequence ID" value="CAA9269797.1"/>
    <property type="molecule type" value="Genomic_DNA"/>
</dbReference>
<protein>
    <submittedName>
        <fullName evidence="2">Uncharacterized protein</fullName>
    </submittedName>
</protein>
<reference evidence="2" key="1">
    <citation type="submission" date="2020-02" db="EMBL/GenBank/DDBJ databases">
        <authorList>
            <person name="Meier V. D."/>
        </authorList>
    </citation>
    <scope>NUCLEOTIDE SEQUENCE</scope>
    <source>
        <strain evidence="2">AVDCRST_MAG52</strain>
    </source>
</reference>
<feature type="non-terminal residue" evidence="2">
    <location>
        <position position="48"/>
    </location>
</feature>
<proteinExistence type="predicted"/>
<accession>A0A6J4J6L3</accession>
<feature type="non-terminal residue" evidence="2">
    <location>
        <position position="1"/>
    </location>
</feature>
<dbReference type="AlphaFoldDB" id="A0A6J4J6L3"/>
<sequence>GTDCMVGPGHRGHDVDRPRSRARAGRAAGCLRASRRPGRTSLVGAAAV</sequence>
<evidence type="ECO:0000313" key="2">
    <source>
        <dbReference type="EMBL" id="CAA9269797.1"/>
    </source>
</evidence>
<organism evidence="2">
    <name type="scientific">uncultured Blastococcus sp</name>
    <dbReference type="NCBI Taxonomy" id="217144"/>
    <lineage>
        <taxon>Bacteria</taxon>
        <taxon>Bacillati</taxon>
        <taxon>Actinomycetota</taxon>
        <taxon>Actinomycetes</taxon>
        <taxon>Geodermatophilales</taxon>
        <taxon>Geodermatophilaceae</taxon>
        <taxon>Blastococcus</taxon>
        <taxon>environmental samples</taxon>
    </lineage>
</organism>
<name>A0A6J4J6L3_9ACTN</name>
<feature type="region of interest" description="Disordered" evidence="1">
    <location>
        <begin position="1"/>
        <end position="31"/>
    </location>
</feature>
<gene>
    <name evidence="2" type="ORF">AVDCRST_MAG52-3141</name>
</gene>